<evidence type="ECO:0000313" key="3">
    <source>
        <dbReference type="Proteomes" id="UP000009309"/>
    </source>
</evidence>
<proteinExistence type="predicted"/>
<accession>I2GEN8</accession>
<protein>
    <submittedName>
        <fullName evidence="2">Uncharacterized protein</fullName>
    </submittedName>
</protein>
<keyword evidence="1" id="KW-1133">Transmembrane helix</keyword>
<keyword evidence="3" id="KW-1185">Reference proteome</keyword>
<feature type="transmembrane region" description="Helical" evidence="1">
    <location>
        <begin position="200"/>
        <end position="217"/>
    </location>
</feature>
<name>I2GEN8_9BACT</name>
<organism evidence="2 3">
    <name type="scientific">Fibrisoma limi BUZ 3</name>
    <dbReference type="NCBI Taxonomy" id="1185876"/>
    <lineage>
        <taxon>Bacteria</taxon>
        <taxon>Pseudomonadati</taxon>
        <taxon>Bacteroidota</taxon>
        <taxon>Cytophagia</taxon>
        <taxon>Cytophagales</taxon>
        <taxon>Spirosomataceae</taxon>
        <taxon>Fibrisoma</taxon>
    </lineage>
</organism>
<dbReference type="OrthoDB" id="9951237at2"/>
<dbReference type="STRING" id="1185876.BN8_01359"/>
<dbReference type="RefSeq" id="WP_009280947.1">
    <property type="nucleotide sequence ID" value="NZ_CAIT01000005.1"/>
</dbReference>
<comment type="caution">
    <text evidence="2">The sequence shown here is derived from an EMBL/GenBank/DDBJ whole genome shotgun (WGS) entry which is preliminary data.</text>
</comment>
<dbReference type="AlphaFoldDB" id="I2GEN8"/>
<evidence type="ECO:0000313" key="2">
    <source>
        <dbReference type="EMBL" id="CCH52363.1"/>
    </source>
</evidence>
<dbReference type="Proteomes" id="UP000009309">
    <property type="component" value="Unassembled WGS sequence"/>
</dbReference>
<evidence type="ECO:0000256" key="1">
    <source>
        <dbReference type="SAM" id="Phobius"/>
    </source>
</evidence>
<keyword evidence="1" id="KW-0812">Transmembrane</keyword>
<sequence length="225" mass="25275">MADTNQTYTGTIDVFDPDVVVFTTCKLEVFGFCVAGKEDHYLPENVREQIRKTNEDAVTTTNAVKVPFQGTTKQARIDWINERLKAIDSRVAFIKARTDQLLKALKSSGSSNYDTISKAVTSVLSLIPYVGPLATYFSGKEAAAQQIEQYKLQTLLQDYVKDAGQLAEIRKSLVDELQVTPTPNTTTTDSTSNAPTAVQTWYYLAGMGLLFLLLVWYRRRNQKRR</sequence>
<gene>
    <name evidence="2" type="ORF">BN8_01359</name>
</gene>
<dbReference type="EMBL" id="CAIT01000005">
    <property type="protein sequence ID" value="CCH52363.1"/>
    <property type="molecule type" value="Genomic_DNA"/>
</dbReference>
<reference evidence="2 3" key="1">
    <citation type="journal article" date="2012" name="J. Bacteriol.">
        <title>Genome Sequence of the Filamentous Bacterium Fibrisoma limi BUZ 3T.</title>
        <authorList>
            <person name="Filippini M."/>
            <person name="Qi W."/>
            <person name="Jaenicke S."/>
            <person name="Goesmann A."/>
            <person name="Smits T.H."/>
            <person name="Bagheri H.C."/>
        </authorList>
    </citation>
    <scope>NUCLEOTIDE SEQUENCE [LARGE SCALE GENOMIC DNA]</scope>
    <source>
        <strain evidence="3">BUZ 3T</strain>
    </source>
</reference>
<keyword evidence="1" id="KW-0472">Membrane</keyword>